<accession>A0ACB7X2A4</accession>
<evidence type="ECO:0000313" key="2">
    <source>
        <dbReference type="Proteomes" id="UP000828048"/>
    </source>
</evidence>
<keyword evidence="2" id="KW-1185">Reference proteome</keyword>
<protein>
    <submittedName>
        <fullName evidence="1">Uncharacterized protein</fullName>
    </submittedName>
</protein>
<comment type="caution">
    <text evidence="1">The sequence shown here is derived from an EMBL/GenBank/DDBJ whole genome shotgun (WGS) entry which is preliminary data.</text>
</comment>
<proteinExistence type="predicted"/>
<evidence type="ECO:0000313" key="1">
    <source>
        <dbReference type="EMBL" id="KAH7834704.1"/>
    </source>
</evidence>
<gene>
    <name evidence="1" type="ORF">Vadar_018778</name>
</gene>
<organism evidence="1 2">
    <name type="scientific">Vaccinium darrowii</name>
    <dbReference type="NCBI Taxonomy" id="229202"/>
    <lineage>
        <taxon>Eukaryota</taxon>
        <taxon>Viridiplantae</taxon>
        <taxon>Streptophyta</taxon>
        <taxon>Embryophyta</taxon>
        <taxon>Tracheophyta</taxon>
        <taxon>Spermatophyta</taxon>
        <taxon>Magnoliopsida</taxon>
        <taxon>eudicotyledons</taxon>
        <taxon>Gunneridae</taxon>
        <taxon>Pentapetalae</taxon>
        <taxon>asterids</taxon>
        <taxon>Ericales</taxon>
        <taxon>Ericaceae</taxon>
        <taxon>Vaccinioideae</taxon>
        <taxon>Vaccinieae</taxon>
        <taxon>Vaccinium</taxon>
    </lineage>
</organism>
<name>A0ACB7X2A4_9ERIC</name>
<dbReference type="Proteomes" id="UP000828048">
    <property type="component" value="Chromosome 2"/>
</dbReference>
<sequence length="390" mass="42940">MCLARDRDGSNPLHIASARGDLEIVKTLVMVSPQMCLARDRDGNNPLHIAAMKGKVDVLEELIQTGSQRAKVKVDGGNTTLHLCIKYDQFQCLKLLLDKIRDPDFVNEVDANGNTILHLALFDKRWEMIKYVLDKNNCKIDVNAANKSGRTALDIHLLDVGNPADSVYEEIKHILLDARAKLGEEVTAKPSWETKSRGTLMIVASLIATVAFQAGVYPPGGVWQDDSTEEPRHEAGKAILAYKNPDWYFFFLLVNTVGFHTSLGIISLLIALIPDPSRGGRLSLAVAAWLTLIMTTAFAYTYSVIATFPEDKDTNGRSPYTRGVAIGVGSLAWAVYNTLYLLYICLKPWLWERRLKRGGGRPRSLPNEVGGGTQSNLELVIPPPQAAAVS</sequence>
<dbReference type="EMBL" id="CM037152">
    <property type="protein sequence ID" value="KAH7834704.1"/>
    <property type="molecule type" value="Genomic_DNA"/>
</dbReference>
<reference evidence="1 2" key="1">
    <citation type="journal article" date="2021" name="Hortic Res">
        <title>High-quality reference genome and annotation aids understanding of berry development for evergreen blueberry (Vaccinium darrowii).</title>
        <authorList>
            <person name="Yu J."/>
            <person name="Hulse-Kemp A.M."/>
            <person name="Babiker E."/>
            <person name="Staton M."/>
        </authorList>
    </citation>
    <scope>NUCLEOTIDE SEQUENCE [LARGE SCALE GENOMIC DNA]</scope>
    <source>
        <strain evidence="2">cv. NJ 8807/NJ 8810</strain>
        <tissue evidence="1">Young leaf</tissue>
    </source>
</reference>